<evidence type="ECO:0000313" key="2">
    <source>
        <dbReference type="EMBL" id="SEG81964.1"/>
    </source>
</evidence>
<organism evidence="2 3">
    <name type="scientific">Thermomonospora echinospora</name>
    <dbReference type="NCBI Taxonomy" id="1992"/>
    <lineage>
        <taxon>Bacteria</taxon>
        <taxon>Bacillati</taxon>
        <taxon>Actinomycetota</taxon>
        <taxon>Actinomycetes</taxon>
        <taxon>Streptosporangiales</taxon>
        <taxon>Thermomonosporaceae</taxon>
        <taxon>Thermomonospora</taxon>
    </lineage>
</organism>
<dbReference type="AlphaFoldDB" id="A0A1H6DA51"/>
<dbReference type="InterPro" id="IPR023393">
    <property type="entry name" value="START-like_dom_sf"/>
</dbReference>
<gene>
    <name evidence="2" type="ORF">SAMN04489712_114181</name>
</gene>
<evidence type="ECO:0000256" key="1">
    <source>
        <dbReference type="SAM" id="MobiDB-lite"/>
    </source>
</evidence>
<accession>A0A1H6DA51</accession>
<feature type="region of interest" description="Disordered" evidence="1">
    <location>
        <begin position="263"/>
        <end position="287"/>
    </location>
</feature>
<reference evidence="3" key="1">
    <citation type="submission" date="2016-10" db="EMBL/GenBank/DDBJ databases">
        <authorList>
            <person name="Varghese N."/>
            <person name="Submissions S."/>
        </authorList>
    </citation>
    <scope>NUCLEOTIDE SEQUENCE [LARGE SCALE GENOMIC DNA]</scope>
    <source>
        <strain evidence="3">DSM 43163</strain>
    </source>
</reference>
<keyword evidence="3" id="KW-1185">Reference proteome</keyword>
<sequence length="287" mass="31476">MQGRLMAAERMRRGRASAKAPAGLRHRGRALRGAPSTPPTNIIEAVLPQARDVIRRVREEDTGPLGRLLRSRPATRRPTSMRRPVSMRRMELMGRQVLVIRMARRRSGPAGMRGRALSPMPGRVPRGLSAIGRSRATPVVGAALMAAGIAVSRRLIARSGEAGRRDFGNRWSMVTVNCPPERLASRSDLPEPLARLGDAVEIRVSRAPGDRGTELGARLLEERRGRGGMMALLGGEDPRRAVRRALREAKALIEVGEVIRRGEVTPERPPRPAEKVMELAGRRGGRQ</sequence>
<dbReference type="Proteomes" id="UP000236723">
    <property type="component" value="Unassembled WGS sequence"/>
</dbReference>
<name>A0A1H6DA51_9ACTN</name>
<dbReference type="Gene3D" id="3.30.530.20">
    <property type="match status" value="1"/>
</dbReference>
<protein>
    <submittedName>
        <fullName evidence="2">Uncharacterized protein</fullName>
    </submittedName>
</protein>
<evidence type="ECO:0000313" key="3">
    <source>
        <dbReference type="Proteomes" id="UP000236723"/>
    </source>
</evidence>
<feature type="region of interest" description="Disordered" evidence="1">
    <location>
        <begin position="1"/>
        <end position="40"/>
    </location>
</feature>
<feature type="compositionally biased region" description="Basic and acidic residues" evidence="1">
    <location>
        <begin position="263"/>
        <end position="281"/>
    </location>
</feature>
<proteinExistence type="predicted"/>
<dbReference type="EMBL" id="FNVO01000014">
    <property type="protein sequence ID" value="SEG81964.1"/>
    <property type="molecule type" value="Genomic_DNA"/>
</dbReference>